<evidence type="ECO:0000313" key="3">
    <source>
        <dbReference type="Proteomes" id="UP000192923"/>
    </source>
</evidence>
<feature type="transmembrane region" description="Helical" evidence="1">
    <location>
        <begin position="38"/>
        <end position="60"/>
    </location>
</feature>
<gene>
    <name evidence="2" type="ORF">SAMN02949497_3513</name>
</gene>
<name>A0A1Y6CZL3_9GAMM</name>
<proteinExistence type="predicted"/>
<keyword evidence="1" id="KW-0472">Membrane</keyword>
<evidence type="ECO:0000313" key="2">
    <source>
        <dbReference type="EMBL" id="SMF96129.1"/>
    </source>
</evidence>
<feature type="transmembrane region" description="Helical" evidence="1">
    <location>
        <begin position="7"/>
        <end position="26"/>
    </location>
</feature>
<dbReference type="EMBL" id="FXAM01000001">
    <property type="protein sequence ID" value="SMF96129.1"/>
    <property type="molecule type" value="Genomic_DNA"/>
</dbReference>
<keyword evidence="3" id="KW-1185">Reference proteome</keyword>
<organism evidence="2 3">
    <name type="scientific">Methylomagnum ishizawai</name>
    <dbReference type="NCBI Taxonomy" id="1760988"/>
    <lineage>
        <taxon>Bacteria</taxon>
        <taxon>Pseudomonadati</taxon>
        <taxon>Pseudomonadota</taxon>
        <taxon>Gammaproteobacteria</taxon>
        <taxon>Methylococcales</taxon>
        <taxon>Methylococcaceae</taxon>
        <taxon>Methylomagnum</taxon>
    </lineage>
</organism>
<reference evidence="2 3" key="1">
    <citation type="submission" date="2016-12" db="EMBL/GenBank/DDBJ databases">
        <authorList>
            <person name="Song W.-J."/>
            <person name="Kurnit D.M."/>
        </authorList>
    </citation>
    <scope>NUCLEOTIDE SEQUENCE [LARGE SCALE GENOMIC DNA]</scope>
    <source>
        <strain evidence="2 3">175</strain>
    </source>
</reference>
<sequence>MGQRNFGYGMIVAIVAYVVAAAVYGFDPADWLMKVIGMAAVVPLLCLIPFGALSLLASLFKRRPGRSP</sequence>
<dbReference type="STRING" id="1760988.SAMN02949497_3513"/>
<dbReference type="Proteomes" id="UP000192923">
    <property type="component" value="Unassembled WGS sequence"/>
</dbReference>
<protein>
    <submittedName>
        <fullName evidence="2">Uncharacterized protein</fullName>
    </submittedName>
</protein>
<evidence type="ECO:0000256" key="1">
    <source>
        <dbReference type="SAM" id="Phobius"/>
    </source>
</evidence>
<dbReference type="AlphaFoldDB" id="A0A1Y6CZL3"/>
<keyword evidence="1" id="KW-0812">Transmembrane</keyword>
<keyword evidence="1" id="KW-1133">Transmembrane helix</keyword>
<accession>A0A1Y6CZL3</accession>